<proteinExistence type="predicted"/>
<evidence type="ECO:0000313" key="1">
    <source>
        <dbReference type="EMBL" id="JAD51654.1"/>
    </source>
</evidence>
<dbReference type="AlphaFoldDB" id="A0A0A9AJ04"/>
<dbReference type="EMBL" id="GBRH01246241">
    <property type="protein sequence ID" value="JAD51654.1"/>
    <property type="molecule type" value="Transcribed_RNA"/>
</dbReference>
<reference evidence="1" key="2">
    <citation type="journal article" date="2015" name="Data Brief">
        <title>Shoot transcriptome of the giant reed, Arundo donax.</title>
        <authorList>
            <person name="Barrero R.A."/>
            <person name="Guerrero F.D."/>
            <person name="Moolhuijzen P."/>
            <person name="Goolsby J.A."/>
            <person name="Tidwell J."/>
            <person name="Bellgard S.E."/>
            <person name="Bellgard M.I."/>
        </authorList>
    </citation>
    <scope>NUCLEOTIDE SEQUENCE</scope>
    <source>
        <tissue evidence="1">Shoot tissue taken approximately 20 cm above the soil surface</tissue>
    </source>
</reference>
<reference evidence="1" key="1">
    <citation type="submission" date="2014-09" db="EMBL/GenBank/DDBJ databases">
        <authorList>
            <person name="Magalhaes I.L.F."/>
            <person name="Oliveira U."/>
            <person name="Santos F.R."/>
            <person name="Vidigal T.H.D.A."/>
            <person name="Brescovit A.D."/>
            <person name="Santos A.J."/>
        </authorList>
    </citation>
    <scope>NUCLEOTIDE SEQUENCE</scope>
    <source>
        <tissue evidence="1">Shoot tissue taken approximately 20 cm above the soil surface</tissue>
    </source>
</reference>
<organism evidence="1">
    <name type="scientific">Arundo donax</name>
    <name type="common">Giant reed</name>
    <name type="synonym">Donax arundinaceus</name>
    <dbReference type="NCBI Taxonomy" id="35708"/>
    <lineage>
        <taxon>Eukaryota</taxon>
        <taxon>Viridiplantae</taxon>
        <taxon>Streptophyta</taxon>
        <taxon>Embryophyta</taxon>
        <taxon>Tracheophyta</taxon>
        <taxon>Spermatophyta</taxon>
        <taxon>Magnoliopsida</taxon>
        <taxon>Liliopsida</taxon>
        <taxon>Poales</taxon>
        <taxon>Poaceae</taxon>
        <taxon>PACMAD clade</taxon>
        <taxon>Arundinoideae</taxon>
        <taxon>Arundineae</taxon>
        <taxon>Arundo</taxon>
    </lineage>
</organism>
<name>A0A0A9AJ04_ARUDO</name>
<sequence length="27" mass="3182">MSHCYSVVDMHCTFVGRSLWVNMDPCY</sequence>
<protein>
    <submittedName>
        <fullName evidence="1">Uncharacterized protein</fullName>
    </submittedName>
</protein>
<accession>A0A0A9AJ04</accession>